<dbReference type="Pfam" id="PF00440">
    <property type="entry name" value="TetR_N"/>
    <property type="match status" value="1"/>
</dbReference>
<dbReference type="SUPFAM" id="SSF46689">
    <property type="entry name" value="Homeodomain-like"/>
    <property type="match status" value="1"/>
</dbReference>
<dbReference type="PROSITE" id="PS50977">
    <property type="entry name" value="HTH_TETR_2"/>
    <property type="match status" value="1"/>
</dbReference>
<evidence type="ECO:0000256" key="2">
    <source>
        <dbReference type="PROSITE-ProRule" id="PRU00335"/>
    </source>
</evidence>
<dbReference type="Proteomes" id="UP000608530">
    <property type="component" value="Unassembled WGS sequence"/>
</dbReference>
<name>A0A934UUE1_9MICO</name>
<evidence type="ECO:0000259" key="3">
    <source>
        <dbReference type="PROSITE" id="PS50977"/>
    </source>
</evidence>
<dbReference type="Gene3D" id="1.10.357.10">
    <property type="entry name" value="Tetracycline Repressor, domain 2"/>
    <property type="match status" value="1"/>
</dbReference>
<proteinExistence type="predicted"/>
<comment type="caution">
    <text evidence="4">The sequence shown here is derived from an EMBL/GenBank/DDBJ whole genome shotgun (WGS) entry which is preliminary data.</text>
</comment>
<dbReference type="PANTHER" id="PTHR43479">
    <property type="entry name" value="ACREF/ENVCD OPERON REPRESSOR-RELATED"/>
    <property type="match status" value="1"/>
</dbReference>
<keyword evidence="5" id="KW-1185">Reference proteome</keyword>
<dbReference type="InterPro" id="IPR001647">
    <property type="entry name" value="HTH_TetR"/>
</dbReference>
<dbReference type="PANTHER" id="PTHR43479:SF11">
    <property type="entry name" value="ACREF_ENVCD OPERON REPRESSOR-RELATED"/>
    <property type="match status" value="1"/>
</dbReference>
<dbReference type="EMBL" id="JAEHOH010000001">
    <property type="protein sequence ID" value="MBK0417842.1"/>
    <property type="molecule type" value="Genomic_DNA"/>
</dbReference>
<evidence type="ECO:0000313" key="4">
    <source>
        <dbReference type="EMBL" id="MBK0417842.1"/>
    </source>
</evidence>
<protein>
    <submittedName>
        <fullName evidence="4">TetR/AcrR family transcriptional regulator</fullName>
    </submittedName>
</protein>
<organism evidence="4 5">
    <name type="scientific">Leucobacter chromiisoli</name>
    <dbReference type="NCBI Taxonomy" id="2796471"/>
    <lineage>
        <taxon>Bacteria</taxon>
        <taxon>Bacillati</taxon>
        <taxon>Actinomycetota</taxon>
        <taxon>Actinomycetes</taxon>
        <taxon>Micrococcales</taxon>
        <taxon>Microbacteriaceae</taxon>
        <taxon>Leucobacter</taxon>
    </lineage>
</organism>
<accession>A0A934UUE1</accession>
<evidence type="ECO:0000313" key="5">
    <source>
        <dbReference type="Proteomes" id="UP000608530"/>
    </source>
</evidence>
<sequence length="191" mass="20803">MTDARVVRTRAALDRAIAELASEASVSEITVSQLTETAGINRATFYKHFTSPAEALEALLAQELDPVRERLQGYATPGSDPRAVFQSTMTEVLDHIERFRDIYETAFASPHDSTAGHVLAAHFAESARAFLGEPEGGGPLDPTIDRDVVASFIASGLVGAIGVWLRREDCSREMLREAMLAVLPGFWFPGR</sequence>
<dbReference type="InterPro" id="IPR050624">
    <property type="entry name" value="HTH-type_Tx_Regulator"/>
</dbReference>
<feature type="domain" description="HTH tetR-type" evidence="3">
    <location>
        <begin position="7"/>
        <end position="67"/>
    </location>
</feature>
<keyword evidence="1 2" id="KW-0238">DNA-binding</keyword>
<evidence type="ECO:0000256" key="1">
    <source>
        <dbReference type="ARBA" id="ARBA00023125"/>
    </source>
</evidence>
<feature type="DNA-binding region" description="H-T-H motif" evidence="2">
    <location>
        <begin position="30"/>
        <end position="49"/>
    </location>
</feature>
<gene>
    <name evidence="4" type="ORF">JD276_02175</name>
</gene>
<dbReference type="GO" id="GO:0003677">
    <property type="term" value="F:DNA binding"/>
    <property type="evidence" value="ECO:0007669"/>
    <property type="project" value="UniProtKB-UniRule"/>
</dbReference>
<dbReference type="InterPro" id="IPR009057">
    <property type="entry name" value="Homeodomain-like_sf"/>
</dbReference>
<dbReference type="AlphaFoldDB" id="A0A934UUE1"/>
<reference evidence="4" key="1">
    <citation type="submission" date="2020-12" db="EMBL/GenBank/DDBJ databases">
        <title>Leucobacter sp. CAS1, isolated from Chromium sludge.</title>
        <authorList>
            <person name="Xu Z."/>
        </authorList>
    </citation>
    <scope>NUCLEOTIDE SEQUENCE</scope>
    <source>
        <strain evidence="4">CSA1</strain>
    </source>
</reference>
<dbReference type="RefSeq" id="WP_200113372.1">
    <property type="nucleotide sequence ID" value="NZ_JAEHOH010000001.1"/>
</dbReference>